<protein>
    <submittedName>
        <fullName evidence="1">Uncharacterized protein</fullName>
    </submittedName>
</protein>
<dbReference type="EMBL" id="JAUKTV010000001">
    <property type="protein sequence ID" value="KAK0747638.1"/>
    <property type="molecule type" value="Genomic_DNA"/>
</dbReference>
<keyword evidence="2" id="KW-1185">Reference proteome</keyword>
<organism evidence="1 2">
    <name type="scientific">Apiosordaria backusii</name>
    <dbReference type="NCBI Taxonomy" id="314023"/>
    <lineage>
        <taxon>Eukaryota</taxon>
        <taxon>Fungi</taxon>
        <taxon>Dikarya</taxon>
        <taxon>Ascomycota</taxon>
        <taxon>Pezizomycotina</taxon>
        <taxon>Sordariomycetes</taxon>
        <taxon>Sordariomycetidae</taxon>
        <taxon>Sordariales</taxon>
        <taxon>Lasiosphaeriaceae</taxon>
        <taxon>Apiosordaria</taxon>
    </lineage>
</organism>
<evidence type="ECO:0000313" key="1">
    <source>
        <dbReference type="EMBL" id="KAK0747638.1"/>
    </source>
</evidence>
<dbReference type="Proteomes" id="UP001172159">
    <property type="component" value="Unassembled WGS sequence"/>
</dbReference>
<reference evidence="1" key="1">
    <citation type="submission" date="2023-06" db="EMBL/GenBank/DDBJ databases">
        <title>Genome-scale phylogeny and comparative genomics of the fungal order Sordariales.</title>
        <authorList>
            <consortium name="Lawrence Berkeley National Laboratory"/>
            <person name="Hensen N."/>
            <person name="Bonometti L."/>
            <person name="Westerberg I."/>
            <person name="Brannstrom I.O."/>
            <person name="Guillou S."/>
            <person name="Cros-Aarteil S."/>
            <person name="Calhoun S."/>
            <person name="Haridas S."/>
            <person name="Kuo A."/>
            <person name="Mondo S."/>
            <person name="Pangilinan J."/>
            <person name="Riley R."/>
            <person name="Labutti K."/>
            <person name="Andreopoulos B."/>
            <person name="Lipzen A."/>
            <person name="Chen C."/>
            <person name="Yanf M."/>
            <person name="Daum C."/>
            <person name="Ng V."/>
            <person name="Clum A."/>
            <person name="Steindorff A."/>
            <person name="Ohm R."/>
            <person name="Martin F."/>
            <person name="Silar P."/>
            <person name="Natvig D."/>
            <person name="Lalanne C."/>
            <person name="Gautier V."/>
            <person name="Ament-Velasquez S.L."/>
            <person name="Kruys A."/>
            <person name="Hutchinson M.I."/>
            <person name="Powell A.J."/>
            <person name="Barry K."/>
            <person name="Miller A.N."/>
            <person name="Grigoriev I.V."/>
            <person name="Debuchy R."/>
            <person name="Gladieux P."/>
            <person name="Thoren M.H."/>
            <person name="Johannesson H."/>
        </authorList>
    </citation>
    <scope>NUCLEOTIDE SEQUENCE</scope>
    <source>
        <strain evidence="1">CBS 540.89</strain>
    </source>
</reference>
<feature type="non-terminal residue" evidence="1">
    <location>
        <position position="93"/>
    </location>
</feature>
<dbReference type="AlphaFoldDB" id="A0AA40EY12"/>
<sequence length="93" mass="10392">AEITNIRKGADYLYHLPDKARIGPGPNHCDRVSCSWNSGIFLCNNNPSTKEMEWKQIADAAELLLDKCGDDGVVKGQVDFKDNWNVVVRNDPC</sequence>
<dbReference type="PANTHER" id="PTHR35605:SF1">
    <property type="entry name" value="ECP2 EFFECTOR PROTEIN DOMAIN-CONTAINING PROTEIN-RELATED"/>
    <property type="match status" value="1"/>
</dbReference>
<dbReference type="PANTHER" id="PTHR35605">
    <property type="entry name" value="ECP2 EFFECTOR PROTEIN DOMAIN-CONTAINING PROTEIN-RELATED"/>
    <property type="match status" value="1"/>
</dbReference>
<comment type="caution">
    <text evidence="1">The sequence shown here is derived from an EMBL/GenBank/DDBJ whole genome shotgun (WGS) entry which is preliminary data.</text>
</comment>
<evidence type="ECO:0000313" key="2">
    <source>
        <dbReference type="Proteomes" id="UP001172159"/>
    </source>
</evidence>
<proteinExistence type="predicted"/>
<accession>A0AA40EY12</accession>
<gene>
    <name evidence="1" type="ORF">B0T21DRAFT_354791</name>
</gene>
<name>A0AA40EY12_9PEZI</name>